<keyword evidence="5" id="KW-0808">Transferase</keyword>
<evidence type="ECO:0000256" key="6">
    <source>
        <dbReference type="ARBA" id="ARBA00022692"/>
    </source>
</evidence>
<feature type="transmembrane region" description="Helical" evidence="11">
    <location>
        <begin position="330"/>
        <end position="347"/>
    </location>
</feature>
<name>A0ABW4X6L9_9ACTN</name>
<evidence type="ECO:0000256" key="11">
    <source>
        <dbReference type="SAM" id="Phobius"/>
    </source>
</evidence>
<evidence type="ECO:0000313" key="12">
    <source>
        <dbReference type="EMBL" id="MFD2091066.1"/>
    </source>
</evidence>
<feature type="transmembrane region" description="Helical" evidence="11">
    <location>
        <begin position="181"/>
        <end position="207"/>
    </location>
</feature>
<dbReference type="InterPro" id="IPR007315">
    <property type="entry name" value="PIG-V/Gpi18"/>
</dbReference>
<evidence type="ECO:0000256" key="1">
    <source>
        <dbReference type="ARBA" id="ARBA00004477"/>
    </source>
</evidence>
<feature type="transmembrane region" description="Helical" evidence="11">
    <location>
        <begin position="354"/>
        <end position="373"/>
    </location>
</feature>
<dbReference type="RefSeq" id="WP_376872907.1">
    <property type="nucleotide sequence ID" value="NZ_JBHUHP010000004.1"/>
</dbReference>
<evidence type="ECO:0000256" key="10">
    <source>
        <dbReference type="SAM" id="MobiDB-lite"/>
    </source>
</evidence>
<evidence type="ECO:0000256" key="9">
    <source>
        <dbReference type="ARBA" id="ARBA00023136"/>
    </source>
</evidence>
<protein>
    <recommendedName>
        <fullName evidence="14">Mannosyltransferase PIG-V</fullName>
    </recommendedName>
</protein>
<proteinExistence type="predicted"/>
<evidence type="ECO:0000256" key="2">
    <source>
        <dbReference type="ARBA" id="ARBA00004687"/>
    </source>
</evidence>
<keyword evidence="7" id="KW-0256">Endoplasmic reticulum</keyword>
<keyword evidence="13" id="KW-1185">Reference proteome</keyword>
<comment type="caution">
    <text evidence="12">The sequence shown here is derived from an EMBL/GenBank/DDBJ whole genome shotgun (WGS) entry which is preliminary data.</text>
</comment>
<evidence type="ECO:0000256" key="8">
    <source>
        <dbReference type="ARBA" id="ARBA00022989"/>
    </source>
</evidence>
<evidence type="ECO:0000256" key="5">
    <source>
        <dbReference type="ARBA" id="ARBA00022679"/>
    </source>
</evidence>
<keyword evidence="3" id="KW-0337">GPI-anchor biosynthesis</keyword>
<comment type="subcellular location">
    <subcellularLocation>
        <location evidence="1">Endoplasmic reticulum membrane</location>
        <topology evidence="1">Multi-pass membrane protein</topology>
    </subcellularLocation>
</comment>
<gene>
    <name evidence="12" type="ORF">ACFSHS_05705</name>
</gene>
<feature type="transmembrane region" description="Helical" evidence="11">
    <location>
        <begin position="379"/>
        <end position="398"/>
    </location>
</feature>
<feature type="transmembrane region" description="Helical" evidence="11">
    <location>
        <begin position="405"/>
        <end position="426"/>
    </location>
</feature>
<feature type="transmembrane region" description="Helical" evidence="11">
    <location>
        <begin position="269"/>
        <end position="287"/>
    </location>
</feature>
<reference evidence="13" key="1">
    <citation type="journal article" date="2019" name="Int. J. Syst. Evol. Microbiol.">
        <title>The Global Catalogue of Microorganisms (GCM) 10K type strain sequencing project: providing services to taxonomists for standard genome sequencing and annotation.</title>
        <authorList>
            <consortium name="The Broad Institute Genomics Platform"/>
            <consortium name="The Broad Institute Genome Sequencing Center for Infectious Disease"/>
            <person name="Wu L."/>
            <person name="Ma J."/>
        </authorList>
    </citation>
    <scope>NUCLEOTIDE SEQUENCE [LARGE SCALE GENOMIC DNA]</scope>
    <source>
        <strain evidence="13">JCM 3338</strain>
    </source>
</reference>
<organism evidence="12 13">
    <name type="scientific">Blastococcus deserti</name>
    <dbReference type="NCBI Taxonomy" id="2259033"/>
    <lineage>
        <taxon>Bacteria</taxon>
        <taxon>Bacillati</taxon>
        <taxon>Actinomycetota</taxon>
        <taxon>Actinomycetes</taxon>
        <taxon>Geodermatophilales</taxon>
        <taxon>Geodermatophilaceae</taxon>
        <taxon>Blastococcus</taxon>
    </lineage>
</organism>
<evidence type="ECO:0000256" key="4">
    <source>
        <dbReference type="ARBA" id="ARBA00022676"/>
    </source>
</evidence>
<accession>A0ABW4X6L9</accession>
<sequence length="432" mass="45724">MTQPLGARLAHVVRRLPLYALGAFVVATVLMSLLAWATYRTVGPTPGHEYLDGPGWLDAWFQGDSGWYHRIAEGGYSYTPGQQSSIAFFPTYPLLVSVVGALLGGDVSTAAGLVTLVCAAGVVVLFADWVRSRVRPRTACVAVALLLVYPYSFFLYGSGYGDASFLLTALGSFALLERRHYALAGLTGVLATAGRPVGIAVAVALVVRAVELTAQDRAARRDTEVRVGGTAAPGPPTGGPADAAAGERAGPVSWRELVGAVGLLRWRHAAVLVSVGGLVAWMVYLGVRFGDPLAFATVQGAPGWDQGGGPRTWFKVPFFGALYYRNWDDIVLVVPQALACLAAVLLVRTVWRRFGWGYAAYTVVSLAIPIIGTKDFMGTGRYVLAAYPVLAAAAVVLTDDRRPRWLAPVVLAALTVGLCIAALSYVNGVEVS</sequence>
<feature type="transmembrane region" description="Helical" evidence="11">
    <location>
        <begin position="18"/>
        <end position="39"/>
    </location>
</feature>
<comment type="pathway">
    <text evidence="2">Glycolipid biosynthesis; glycosylphosphatidylinositol-anchor biosynthesis.</text>
</comment>
<keyword evidence="6 11" id="KW-0812">Transmembrane</keyword>
<dbReference type="EMBL" id="JBHUHP010000004">
    <property type="protein sequence ID" value="MFD2091066.1"/>
    <property type="molecule type" value="Genomic_DNA"/>
</dbReference>
<feature type="transmembrane region" description="Helical" evidence="11">
    <location>
        <begin position="94"/>
        <end position="127"/>
    </location>
</feature>
<evidence type="ECO:0000256" key="3">
    <source>
        <dbReference type="ARBA" id="ARBA00022502"/>
    </source>
</evidence>
<dbReference type="PANTHER" id="PTHR12468:SF2">
    <property type="entry name" value="GPI MANNOSYLTRANSFERASE 2"/>
    <property type="match status" value="1"/>
</dbReference>
<dbReference type="Proteomes" id="UP001597402">
    <property type="component" value="Unassembled WGS sequence"/>
</dbReference>
<keyword evidence="4" id="KW-0328">Glycosyltransferase</keyword>
<feature type="transmembrane region" description="Helical" evidence="11">
    <location>
        <begin position="139"/>
        <end position="161"/>
    </location>
</feature>
<evidence type="ECO:0000313" key="13">
    <source>
        <dbReference type="Proteomes" id="UP001597402"/>
    </source>
</evidence>
<dbReference type="PANTHER" id="PTHR12468">
    <property type="entry name" value="GPI MANNOSYLTRANSFERASE 2"/>
    <property type="match status" value="1"/>
</dbReference>
<evidence type="ECO:0008006" key="14">
    <source>
        <dbReference type="Google" id="ProtNLM"/>
    </source>
</evidence>
<evidence type="ECO:0000256" key="7">
    <source>
        <dbReference type="ARBA" id="ARBA00022824"/>
    </source>
</evidence>
<feature type="region of interest" description="Disordered" evidence="10">
    <location>
        <begin position="221"/>
        <end position="246"/>
    </location>
</feature>
<keyword evidence="9 11" id="KW-0472">Membrane</keyword>
<keyword evidence="8 11" id="KW-1133">Transmembrane helix</keyword>